<sequence>MIDADTRMVVVVGQPLAGDHNDCKAWEESGAKAAVGRTFTIADGGYLGTGLVIPHRRERGPAELPAWKEEHNRSHKQVQAAAPSTARTVSCSQTMPRPAGMPSSPSGTGRSRLNRWASPKATALAGLGTPGAVRSLGRPAVRAGFTYASECFGRASQSDQEISRPRKRGCSNGQSAAIHCGTSS</sequence>
<evidence type="ECO:0000256" key="1">
    <source>
        <dbReference type="SAM" id="MobiDB-lite"/>
    </source>
</evidence>
<feature type="compositionally biased region" description="Polar residues" evidence="1">
    <location>
        <begin position="85"/>
        <end position="95"/>
    </location>
</feature>
<name>A0A4Y3RI85_9ACTN</name>
<feature type="region of interest" description="Disordered" evidence="1">
    <location>
        <begin position="154"/>
        <end position="184"/>
    </location>
</feature>
<reference evidence="2 3" key="1">
    <citation type="submission" date="2019-06" db="EMBL/GenBank/DDBJ databases">
        <title>Whole genome shotgun sequence of Streptomyces gardneri NBRC 12865.</title>
        <authorList>
            <person name="Hosoyama A."/>
            <person name="Uohara A."/>
            <person name="Ohji S."/>
            <person name="Ichikawa N."/>
        </authorList>
    </citation>
    <scope>NUCLEOTIDE SEQUENCE [LARGE SCALE GENOMIC DNA]</scope>
    <source>
        <strain evidence="2 3">NBRC 12865</strain>
    </source>
</reference>
<dbReference type="AlphaFoldDB" id="A0A4Y3RI85"/>
<comment type="caution">
    <text evidence="2">The sequence shown here is derived from an EMBL/GenBank/DDBJ whole genome shotgun (WGS) entry which is preliminary data.</text>
</comment>
<organism evidence="2 3">
    <name type="scientific">Streptomyces gardneri</name>
    <dbReference type="NCBI Taxonomy" id="66892"/>
    <lineage>
        <taxon>Bacteria</taxon>
        <taxon>Bacillati</taxon>
        <taxon>Actinomycetota</taxon>
        <taxon>Actinomycetes</taxon>
        <taxon>Kitasatosporales</taxon>
        <taxon>Streptomycetaceae</taxon>
        <taxon>Streptomyces</taxon>
    </lineage>
</organism>
<accession>A0A4Y3RI85</accession>
<keyword evidence="3" id="KW-1185">Reference proteome</keyword>
<dbReference type="EMBL" id="BJMN01000015">
    <property type="protein sequence ID" value="GEB57079.1"/>
    <property type="molecule type" value="Genomic_DNA"/>
</dbReference>
<evidence type="ECO:0008006" key="4">
    <source>
        <dbReference type="Google" id="ProtNLM"/>
    </source>
</evidence>
<gene>
    <name evidence="2" type="ORF">SGA01_26840</name>
</gene>
<feature type="compositionally biased region" description="Polar residues" evidence="1">
    <location>
        <begin position="171"/>
        <end position="184"/>
    </location>
</feature>
<protein>
    <recommendedName>
        <fullName evidence="4">DDE Tnp4 domain-containing protein</fullName>
    </recommendedName>
</protein>
<evidence type="ECO:0000313" key="3">
    <source>
        <dbReference type="Proteomes" id="UP000315226"/>
    </source>
</evidence>
<proteinExistence type="predicted"/>
<feature type="region of interest" description="Disordered" evidence="1">
    <location>
        <begin position="78"/>
        <end position="113"/>
    </location>
</feature>
<evidence type="ECO:0000313" key="2">
    <source>
        <dbReference type="EMBL" id="GEB57079.1"/>
    </source>
</evidence>
<dbReference type="Proteomes" id="UP000315226">
    <property type="component" value="Unassembled WGS sequence"/>
</dbReference>